<proteinExistence type="inferred from homology"/>
<gene>
    <name evidence="3" type="ORF">FC50_GL002110</name>
</gene>
<dbReference type="Proteomes" id="UP000051922">
    <property type="component" value="Unassembled WGS sequence"/>
</dbReference>
<dbReference type="AlphaFoldDB" id="A0A0R1U009"/>
<dbReference type="GO" id="GO:0016829">
    <property type="term" value="F:lyase activity"/>
    <property type="evidence" value="ECO:0007669"/>
    <property type="project" value="UniProtKB-KW"/>
</dbReference>
<dbReference type="SUPFAM" id="SSF54637">
    <property type="entry name" value="Thioesterase/thiol ester dehydrase-isomerase"/>
    <property type="match status" value="1"/>
</dbReference>
<dbReference type="PATRIC" id="fig|1423783.4.peg.2164"/>
<organism evidence="3 4">
    <name type="scientific">Lacticaseibacillus pantheris DSM 15945 = JCM 12539 = NBRC 106106</name>
    <dbReference type="NCBI Taxonomy" id="1423783"/>
    <lineage>
        <taxon>Bacteria</taxon>
        <taxon>Bacillati</taxon>
        <taxon>Bacillota</taxon>
        <taxon>Bacilli</taxon>
        <taxon>Lactobacillales</taxon>
        <taxon>Lactobacillaceae</taxon>
        <taxon>Lacticaseibacillus</taxon>
    </lineage>
</organism>
<evidence type="ECO:0000313" key="3">
    <source>
        <dbReference type="EMBL" id="KRL84499.1"/>
    </source>
</evidence>
<comment type="caution">
    <text evidence="3">The sequence shown here is derived from an EMBL/GenBank/DDBJ whole genome shotgun (WGS) entry which is preliminary data.</text>
</comment>
<keyword evidence="4" id="KW-1185">Reference proteome</keyword>
<comment type="similarity">
    <text evidence="1">Belongs to the thioester dehydratase family. FabZ subfamily.</text>
</comment>
<name>A0A0R1U009_9LACO</name>
<dbReference type="RefSeq" id="WP_054650641.1">
    <property type="nucleotide sequence ID" value="NZ_AZFJ01000061.1"/>
</dbReference>
<reference evidence="3 4" key="1">
    <citation type="journal article" date="2015" name="Genome Announc.">
        <title>Expanding the biotechnology potential of lactobacilli through comparative genomics of 213 strains and associated genera.</title>
        <authorList>
            <person name="Sun Z."/>
            <person name="Harris H.M."/>
            <person name="McCann A."/>
            <person name="Guo C."/>
            <person name="Argimon S."/>
            <person name="Zhang W."/>
            <person name="Yang X."/>
            <person name="Jeffery I.B."/>
            <person name="Cooney J.C."/>
            <person name="Kagawa T.F."/>
            <person name="Liu W."/>
            <person name="Song Y."/>
            <person name="Salvetti E."/>
            <person name="Wrobel A."/>
            <person name="Rasinkangas P."/>
            <person name="Parkhill J."/>
            <person name="Rea M.C."/>
            <person name="O'Sullivan O."/>
            <person name="Ritari J."/>
            <person name="Douillard F.P."/>
            <person name="Paul Ross R."/>
            <person name="Yang R."/>
            <person name="Briner A.E."/>
            <person name="Felis G.E."/>
            <person name="de Vos W.M."/>
            <person name="Barrangou R."/>
            <person name="Klaenhammer T.R."/>
            <person name="Caufield P.W."/>
            <person name="Cui Y."/>
            <person name="Zhang H."/>
            <person name="O'Toole P.W."/>
        </authorList>
    </citation>
    <scope>NUCLEOTIDE SEQUENCE [LARGE SCALE GENOMIC DNA]</scope>
    <source>
        <strain evidence="3 4">DSM 15945</strain>
    </source>
</reference>
<dbReference type="Pfam" id="PF07977">
    <property type="entry name" value="FabA"/>
    <property type="match status" value="1"/>
</dbReference>
<dbReference type="PANTHER" id="PTHR30272">
    <property type="entry name" value="3-HYDROXYACYL-[ACYL-CARRIER-PROTEIN] DEHYDRATASE"/>
    <property type="match status" value="1"/>
</dbReference>
<dbReference type="CDD" id="cd01288">
    <property type="entry name" value="FabZ"/>
    <property type="match status" value="1"/>
</dbReference>
<accession>A0A0R1U009</accession>
<dbReference type="InterPro" id="IPR029069">
    <property type="entry name" value="HotDog_dom_sf"/>
</dbReference>
<dbReference type="PANTHER" id="PTHR30272:SF1">
    <property type="entry name" value="3-HYDROXYACYL-[ACYL-CARRIER-PROTEIN] DEHYDRATASE"/>
    <property type="match status" value="1"/>
</dbReference>
<evidence type="ECO:0000256" key="1">
    <source>
        <dbReference type="ARBA" id="ARBA00009174"/>
    </source>
</evidence>
<dbReference type="Gene3D" id="3.10.129.10">
    <property type="entry name" value="Hotdog Thioesterase"/>
    <property type="match status" value="1"/>
</dbReference>
<dbReference type="InterPro" id="IPR013114">
    <property type="entry name" value="FabA_FabZ"/>
</dbReference>
<protein>
    <submittedName>
        <fullName evidence="3">Uncharacterized protein</fullName>
    </submittedName>
</protein>
<keyword evidence="2" id="KW-0456">Lyase</keyword>
<dbReference type="STRING" id="1423783.FC50_GL002110"/>
<dbReference type="OrthoDB" id="9772788at2"/>
<evidence type="ECO:0000256" key="2">
    <source>
        <dbReference type="ARBA" id="ARBA00023239"/>
    </source>
</evidence>
<dbReference type="EMBL" id="AZFJ01000061">
    <property type="protein sequence ID" value="KRL84499.1"/>
    <property type="molecule type" value="Genomic_DNA"/>
</dbReference>
<sequence>MDITTVIPQRPPFLFVDQVRAVTPGVSAVTRKMVTVDEWFFAGKAGDHQLSVPAFVLTEMTAQTGALAILADQEGDKNVLFGGIRSAEILAPVLTGDELVCAVELLKMRGPIGVGAGTLTVRDQVVYRATLVFAVVDAKER</sequence>
<evidence type="ECO:0000313" key="4">
    <source>
        <dbReference type="Proteomes" id="UP000051922"/>
    </source>
</evidence>